<organism evidence="4 5">
    <name type="scientific">Caulobacter rhizosphaerae</name>
    <dbReference type="NCBI Taxonomy" id="2010972"/>
    <lineage>
        <taxon>Bacteria</taxon>
        <taxon>Pseudomonadati</taxon>
        <taxon>Pseudomonadota</taxon>
        <taxon>Alphaproteobacteria</taxon>
        <taxon>Caulobacterales</taxon>
        <taxon>Caulobacteraceae</taxon>
        <taxon>Caulobacter</taxon>
    </lineage>
</organism>
<feature type="signal peptide" evidence="2">
    <location>
        <begin position="1"/>
        <end position="38"/>
    </location>
</feature>
<dbReference type="InterPro" id="IPR011050">
    <property type="entry name" value="Pectin_lyase_fold/virulence"/>
</dbReference>
<dbReference type="InterPro" id="IPR036709">
    <property type="entry name" value="Autotransporte_beta_dom_sf"/>
</dbReference>
<dbReference type="InterPro" id="IPR005546">
    <property type="entry name" value="Autotransporte_beta"/>
</dbReference>
<dbReference type="EMBL" id="JAVDRL010000001">
    <property type="protein sequence ID" value="MDR6529287.1"/>
    <property type="molecule type" value="Genomic_DNA"/>
</dbReference>
<dbReference type="RefSeq" id="WP_310027950.1">
    <property type="nucleotide sequence ID" value="NZ_JAVDRL010000001.1"/>
</dbReference>
<dbReference type="InterPro" id="IPR006315">
    <property type="entry name" value="OM_autotransptr_brl_dom"/>
</dbReference>
<dbReference type="PROSITE" id="PS51208">
    <property type="entry name" value="AUTOTRANSPORTER"/>
    <property type="match status" value="1"/>
</dbReference>
<evidence type="ECO:0000313" key="4">
    <source>
        <dbReference type="EMBL" id="MDR6529287.1"/>
    </source>
</evidence>
<accession>A0ABU1MSW9</accession>
<dbReference type="NCBIfam" id="TIGR01414">
    <property type="entry name" value="autotrans_barl"/>
    <property type="match status" value="1"/>
</dbReference>
<comment type="caution">
    <text evidence="4">The sequence shown here is derived from an EMBL/GenBank/DDBJ whole genome shotgun (WGS) entry which is preliminary data.</text>
</comment>
<dbReference type="InterPro" id="IPR012332">
    <property type="entry name" value="Autotransporter_pectin_lyase_C"/>
</dbReference>
<name>A0ABU1MSW9_9CAUL</name>
<dbReference type="Pfam" id="PF03797">
    <property type="entry name" value="Autotransporter"/>
    <property type="match status" value="1"/>
</dbReference>
<protein>
    <submittedName>
        <fullName evidence="4">Outer membrane autotransporter protein</fullName>
    </submittedName>
</protein>
<evidence type="ECO:0000313" key="5">
    <source>
        <dbReference type="Proteomes" id="UP001262754"/>
    </source>
</evidence>
<feature type="chain" id="PRO_5046904050" evidence="2">
    <location>
        <begin position="39"/>
        <end position="1901"/>
    </location>
</feature>
<dbReference type="Gene3D" id="2.40.128.130">
    <property type="entry name" value="Autotransporter beta-domain"/>
    <property type="match status" value="1"/>
</dbReference>
<dbReference type="SUPFAM" id="SSF51126">
    <property type="entry name" value="Pectin lyase-like"/>
    <property type="match status" value="1"/>
</dbReference>
<dbReference type="SUPFAM" id="SSF103515">
    <property type="entry name" value="Autotransporter"/>
    <property type="match status" value="1"/>
</dbReference>
<keyword evidence="1 2" id="KW-0732">Signal</keyword>
<dbReference type="PROSITE" id="PS51257">
    <property type="entry name" value="PROKAR_LIPOPROTEIN"/>
    <property type="match status" value="1"/>
</dbReference>
<dbReference type="InterPro" id="IPR013425">
    <property type="entry name" value="Autotrns_rpt"/>
</dbReference>
<feature type="domain" description="Autotransporter" evidence="3">
    <location>
        <begin position="1624"/>
        <end position="1901"/>
    </location>
</feature>
<proteinExistence type="predicted"/>
<gene>
    <name evidence="4" type="ORF">J2800_000002</name>
</gene>
<evidence type="ECO:0000256" key="1">
    <source>
        <dbReference type="ARBA" id="ARBA00022729"/>
    </source>
</evidence>
<dbReference type="Gene3D" id="2.160.20.20">
    <property type="match status" value="3"/>
</dbReference>
<dbReference type="Proteomes" id="UP001262754">
    <property type="component" value="Unassembled WGS sequence"/>
</dbReference>
<reference evidence="4 5" key="1">
    <citation type="submission" date="2023-07" db="EMBL/GenBank/DDBJ databases">
        <title>Sorghum-associated microbial communities from plants grown in Nebraska, USA.</title>
        <authorList>
            <person name="Schachtman D."/>
        </authorList>
    </citation>
    <scope>NUCLEOTIDE SEQUENCE [LARGE SCALE GENOMIC DNA]</scope>
    <source>
        <strain evidence="4 5">DS2154</strain>
    </source>
</reference>
<evidence type="ECO:0000259" key="3">
    <source>
        <dbReference type="PROSITE" id="PS51208"/>
    </source>
</evidence>
<dbReference type="SMART" id="SM00869">
    <property type="entry name" value="Autotransporter"/>
    <property type="match status" value="1"/>
</dbReference>
<evidence type="ECO:0000256" key="2">
    <source>
        <dbReference type="SAM" id="SignalP"/>
    </source>
</evidence>
<sequence>MSKNQIGRGETQRSPRALWLAGTALGCSLLVQPAAAVAADECGAPVSGVVTCPATTTGVSYATIDDLVVNLPASASNTGAIAVKVSGGAGKVGVVAADIATSGDNAPGLVVTTTSGAIDIDVAKAATSGTGFGGVDTNDAIIALSDSGAVKVKAGELSTAGVYTSGVAAESKTGDVTVEVGRVVSTGLNGGIISARALSGPPGAPTAGGKVTVVIGEASTTQPNGVIGAYAFGDVSVTAGKIAATGAPTVTPAGNTAYGQAIGARSYNGDVRIKVDELSTSGVGFLGVSANAVGDATIESGTVTTASDGAYGIYVKAGDVAKVAADTTTTDGAVTYDNTTHYTDAIRVEAAGLMDVTSQRASATGDGGSAIVAKGDGAIKIVSGEASATGGAVTAGGVQVFANAISAQSFLGGIDITSDKASAGGAQSWAIYASAANGAINIDSGTATAAGAGGRAIYANGGGGVTIKSDLASTVGGSSASNSADAIMALTFNKTADIDISSGSASTAGNGARGIYAWTNTGDVAIDSGQVTTTGADAHGIMVDADGVLTYGAPHVPGGGTGALSIVSDIISATGAGSTGVWVDHAGPISIDSGEITVGNGAGLYVYGQGAVNVSADKVTAGGTGVVVYGRAGAVHVTTGSVSAGSSGDVGVFIQSTTGDIVVDAGVTRTANTGLSGGGFTADGVGALSTNGGRVIVNSADSAVVGQYATAVWGQSTGGVVEINSGKARANSAGTLALFGRGDQVKVVSEDAEIVGTGSRAIQALADNGDVTVTSGRAVAKDANSVAIDLYASHDANLNVTAETLGGLSGVRVSALNRAEVTVGADASVNALGGVGIEFRAVPVPGGSGSPTAGYGASLTTAGHVGGSGAIAVKFAGGADTLTLLTGASFAGAVDGGGGLDSLVLKGTSSQQTADQTFGDIVGFETAKIETGDWTLAGLLQADSIAIASGATLRIDDKHDRNAGLETTTPGAAVSIRNDGTLISQSYDDNLYADSGTLSISGTGDVVLNSGAILASGAWTYTGVTRVNGGELHVATDIGGGLEQTGGVVVVGARYVTDDAGLATVKVAGPGVTGGFAGGLKVDGGQLFIGRAGGYELTNALSGAGGEVIWAGDGDLTLSGVYSRTGLLTNDGGLVTIANLSADSRLDLKGDAFVLASGVKTTGGLSGDADLDIGAGTLTIAQANASAYSGDLTGAGGLTKSGAATLTLSGAAAYAGPTTVSGGKLLLTGSMSSDVAVASGATLQIGDGGTEGALTGDLAIAGTAIFNRSDDYDFGGDITGSGELVKLGASRLTLSGQYGFTGATTVQGGSVRILHLPQTAEVQVDNGVLDLSGLTQTITNLSGGATGEVDIDGGALTVNQSGSTTFAGAITGSGSFTITGGGVIELTGANTYTGPTTVGAGKLKVNGSVTSDVTVGASGALGGSGTIGGDVLVQTGGQVTPGNSPGILTVAGDFTFAAGSTYQVEVLPTGEHDLIVVGGSTTIQTGAKVAVLAGGPASQYARLSQYGILTSAGGITGRFSSVTSDMAFLTPSLTYTANAVRLNLVRNDIRFASFATTPNQARVATAAEALGLGAPIYDALVTQNAGGSVQAYDALDGQIYADASTVLAGEAGRLREAIQTRSAVSAEVVGGWGDVLAGWSTLDSGAGAAGLKVSGAGLVVGGDKMLGETRLGLAAAYGESQATVSARSSRAEAAGGQVAAYAATAFGPLRANLGGAYAWSSVDAERVVLFLGAQDRLKGKYDATVGQVFGQVSAPLTLGATSVEPFVSASYLRVKSDDFGETGGFAALKVDGGARDLGVVDVGVKVRGQFGVGSTAVLRPRAAIAWRMTTGDLAGETSNAFTGGTTRFVVSGAKYDAGALAVQFGLDLTSGDRVRFGVTYEGTYGDRYEAQAIRAGGAWRF</sequence>
<dbReference type="NCBIfam" id="TIGR02601">
    <property type="entry name" value="autotrns_rpt"/>
    <property type="match status" value="3"/>
</dbReference>
<dbReference type="Pfam" id="PF12951">
    <property type="entry name" value="PATR"/>
    <property type="match status" value="3"/>
</dbReference>
<keyword evidence="5" id="KW-1185">Reference proteome</keyword>